<sequence>MMERTWNLNISRTKKKSKAALVLLFCVFTLSFFLAPESRGQAISIRQHLDVSQPAAMSIDRLNNIYLTDRKNNVHQFNGAGRLINTYSPPRTGNIGNVEAWNAMKVLLFYDDQQQITLLDRFLNNIANIRLRDITDGLIKVATTAADERIWLFNESEFSLLKYDPRTSEIVSTTPLNLTFDRKKADIRYIREYQNMVYMVDKTTGIYVFDNLGNYKKTLPFPELSYIGFRGDELYYLAGGKLRFFNLYSFAERAFDVPPVQNYKQALVGEDLVYLLSESGLDLYEFE</sequence>
<evidence type="ECO:0008006" key="3">
    <source>
        <dbReference type="Google" id="ProtNLM"/>
    </source>
</evidence>
<dbReference type="Proteomes" id="UP001596161">
    <property type="component" value="Unassembled WGS sequence"/>
</dbReference>
<name>A0ABW0EC24_9BACT</name>
<organism evidence="1 2">
    <name type="scientific">Adhaeribacter terreus</name>
    <dbReference type="NCBI Taxonomy" id="529703"/>
    <lineage>
        <taxon>Bacteria</taxon>
        <taxon>Pseudomonadati</taxon>
        <taxon>Bacteroidota</taxon>
        <taxon>Cytophagia</taxon>
        <taxon>Cytophagales</taxon>
        <taxon>Hymenobacteraceae</taxon>
        <taxon>Adhaeribacter</taxon>
    </lineage>
</organism>
<comment type="caution">
    <text evidence="1">The sequence shown here is derived from an EMBL/GenBank/DDBJ whole genome shotgun (WGS) entry which is preliminary data.</text>
</comment>
<gene>
    <name evidence="1" type="ORF">ACFPIB_07585</name>
</gene>
<keyword evidence="2" id="KW-1185">Reference proteome</keyword>
<proteinExistence type="predicted"/>
<protein>
    <recommendedName>
        <fullName evidence="3">6-bladed beta-propeller</fullName>
    </recommendedName>
</protein>
<dbReference type="RefSeq" id="WP_378016836.1">
    <property type="nucleotide sequence ID" value="NZ_JBHSKT010000004.1"/>
</dbReference>
<accession>A0ABW0EC24</accession>
<evidence type="ECO:0000313" key="1">
    <source>
        <dbReference type="EMBL" id="MFC5270464.1"/>
    </source>
</evidence>
<dbReference type="SUPFAM" id="SSF63829">
    <property type="entry name" value="Calcium-dependent phosphotriesterase"/>
    <property type="match status" value="1"/>
</dbReference>
<evidence type="ECO:0000313" key="2">
    <source>
        <dbReference type="Proteomes" id="UP001596161"/>
    </source>
</evidence>
<dbReference type="EMBL" id="JBHSKT010000004">
    <property type="protein sequence ID" value="MFC5270464.1"/>
    <property type="molecule type" value="Genomic_DNA"/>
</dbReference>
<reference evidence="2" key="1">
    <citation type="journal article" date="2019" name="Int. J. Syst. Evol. Microbiol.">
        <title>The Global Catalogue of Microorganisms (GCM) 10K type strain sequencing project: providing services to taxonomists for standard genome sequencing and annotation.</title>
        <authorList>
            <consortium name="The Broad Institute Genomics Platform"/>
            <consortium name="The Broad Institute Genome Sequencing Center for Infectious Disease"/>
            <person name="Wu L."/>
            <person name="Ma J."/>
        </authorList>
    </citation>
    <scope>NUCLEOTIDE SEQUENCE [LARGE SCALE GENOMIC DNA]</scope>
    <source>
        <strain evidence="2">KACC 12602</strain>
    </source>
</reference>